<dbReference type="Gene3D" id="1.20.1740.10">
    <property type="entry name" value="Amino acid/polyamine transporter I"/>
    <property type="match status" value="1"/>
</dbReference>
<comment type="subcellular location">
    <subcellularLocation>
        <location evidence="1">Membrane</location>
        <topology evidence="1">Multi-pass membrane protein</topology>
    </subcellularLocation>
</comment>
<evidence type="ECO:0000256" key="5">
    <source>
        <dbReference type="ARBA" id="ARBA00023136"/>
    </source>
</evidence>
<dbReference type="Pfam" id="PF00324">
    <property type="entry name" value="AA_permease"/>
    <property type="match status" value="1"/>
</dbReference>
<feature type="domain" description="Amino acid permease/ SLC12A" evidence="7">
    <location>
        <begin position="15"/>
        <end position="451"/>
    </location>
</feature>
<evidence type="ECO:0000259" key="7">
    <source>
        <dbReference type="Pfam" id="PF00324"/>
    </source>
</evidence>
<evidence type="ECO:0000256" key="1">
    <source>
        <dbReference type="ARBA" id="ARBA00004141"/>
    </source>
</evidence>
<feature type="transmembrane region" description="Helical" evidence="6">
    <location>
        <begin position="93"/>
        <end position="118"/>
    </location>
</feature>
<dbReference type="PROSITE" id="PS00218">
    <property type="entry name" value="AMINO_ACID_PERMEASE_1"/>
    <property type="match status" value="1"/>
</dbReference>
<dbReference type="RefSeq" id="WP_247294009.1">
    <property type="nucleotide sequence ID" value="NZ_JAKNRW010000042.1"/>
</dbReference>
<dbReference type="EMBL" id="JAKNRW010000042">
    <property type="protein sequence ID" value="MCK1793793.1"/>
    <property type="molecule type" value="Genomic_DNA"/>
</dbReference>
<dbReference type="Proteomes" id="UP001299876">
    <property type="component" value="Unassembled WGS sequence"/>
</dbReference>
<feature type="transmembrane region" description="Helical" evidence="6">
    <location>
        <begin position="331"/>
        <end position="352"/>
    </location>
</feature>
<evidence type="ECO:0000313" key="9">
    <source>
        <dbReference type="Proteomes" id="UP001299876"/>
    </source>
</evidence>
<feature type="transmembrane region" description="Helical" evidence="6">
    <location>
        <begin position="195"/>
        <end position="218"/>
    </location>
</feature>
<evidence type="ECO:0000256" key="4">
    <source>
        <dbReference type="ARBA" id="ARBA00022989"/>
    </source>
</evidence>
<proteinExistence type="predicted"/>
<dbReference type="PANTHER" id="PTHR43495:SF5">
    <property type="entry name" value="GAMMA-AMINOBUTYRIC ACID PERMEASE"/>
    <property type="match status" value="1"/>
</dbReference>
<keyword evidence="2" id="KW-0813">Transport</keyword>
<feature type="transmembrane region" description="Helical" evidence="6">
    <location>
        <begin position="124"/>
        <end position="143"/>
    </location>
</feature>
<reference evidence="8 9" key="1">
    <citation type="submission" date="2022-02" db="EMBL/GenBank/DDBJ databases">
        <title>Comparative genomics of the first Antarctic Pseudomonas spp. capable of biotransforming 2,4,6-Trinitrotoluene.</title>
        <authorList>
            <person name="Cabrera M.A."/>
            <person name="Marquez S.L."/>
            <person name="Perez-Donoso J.M."/>
        </authorList>
    </citation>
    <scope>NUCLEOTIDE SEQUENCE [LARGE SCALE GENOMIC DNA]</scope>
    <source>
        <strain evidence="8 9">TNT19</strain>
    </source>
</reference>
<accession>A0ABT0F704</accession>
<protein>
    <submittedName>
        <fullName evidence="8">GABA permease</fullName>
    </submittedName>
</protein>
<feature type="transmembrane region" description="Helical" evidence="6">
    <location>
        <begin position="150"/>
        <end position="175"/>
    </location>
</feature>
<keyword evidence="5 6" id="KW-0472">Membrane</keyword>
<keyword evidence="9" id="KW-1185">Reference proteome</keyword>
<feature type="transmembrane region" description="Helical" evidence="6">
    <location>
        <begin position="43"/>
        <end position="62"/>
    </location>
</feature>
<keyword evidence="3 6" id="KW-0812">Transmembrane</keyword>
<evidence type="ECO:0000256" key="6">
    <source>
        <dbReference type="SAM" id="Phobius"/>
    </source>
</evidence>
<dbReference type="NCBIfam" id="TIGR01773">
    <property type="entry name" value="GABAperm"/>
    <property type="match status" value="1"/>
</dbReference>
<evidence type="ECO:0000313" key="8">
    <source>
        <dbReference type="EMBL" id="MCK1793793.1"/>
    </source>
</evidence>
<feature type="transmembrane region" description="Helical" evidence="6">
    <location>
        <begin position="358"/>
        <end position="383"/>
    </location>
</feature>
<feature type="transmembrane region" description="Helical" evidence="6">
    <location>
        <begin position="435"/>
        <end position="452"/>
    </location>
</feature>
<organism evidence="8 9">
    <name type="scientific">Pseudomonas violetae</name>
    <dbReference type="NCBI Taxonomy" id="2915813"/>
    <lineage>
        <taxon>Bacteria</taxon>
        <taxon>Pseudomonadati</taxon>
        <taxon>Pseudomonadota</taxon>
        <taxon>Gammaproteobacteria</taxon>
        <taxon>Pseudomonadales</taxon>
        <taxon>Pseudomonadaceae</taxon>
        <taxon>Pseudomonas</taxon>
    </lineage>
</organism>
<dbReference type="InterPro" id="IPR004840">
    <property type="entry name" value="Amino_acid_permease_CS"/>
</dbReference>
<dbReference type="InterPro" id="IPR004841">
    <property type="entry name" value="AA-permease/SLC12A_dom"/>
</dbReference>
<comment type="caution">
    <text evidence="8">The sequence shown here is derived from an EMBL/GenBank/DDBJ whole genome shotgun (WGS) entry which is preliminary data.</text>
</comment>
<evidence type="ECO:0000256" key="2">
    <source>
        <dbReference type="ARBA" id="ARBA00022448"/>
    </source>
</evidence>
<sequence>MSSSSTLAPGLKQRHVTMLSIAGAIGAGLFIGSGHAIASAGPAAILAYILSGTLVVLVMRMLGEMAVASPDTGSFSTYAERAMGRSAGFTIGWLYWWFWVLVIPIEAIAAAAILHAWFPSIQTWEFAIAVTGLLTVTNLFSVARYGEFEFWFAMLKVIAVLGFIALGALALAGGLPDTSVSGVAQLSKEFGGFMPNGWTAVIGAMLTTVFSFMGTEIVTIAAAESQNPSKQITRATNSVVWRMGIFYIVSVFLIISIVPWNDPMLVTVGSYQRALELMNIPHAKMIVDIVVLIAVASCLNSAIYTASRMVYSLSKRGDGPRILQKTSGSGVPYIAVLASTAVGFLTTALNYFAPNEVFAFLLASSGAVALLVYLAIAVSQLVLRRRMNASGQPIVFKMWFYPWLSYLVILCILCILCILSILTVMLILPQHRMEVLATGALTLSIVCMGAIFNSRKRTAPVPAETRNA</sequence>
<name>A0ABT0F704_9PSED</name>
<feature type="transmembrane region" description="Helical" evidence="6">
    <location>
        <begin position="285"/>
        <end position="306"/>
    </location>
</feature>
<dbReference type="PIRSF" id="PIRSF006060">
    <property type="entry name" value="AA_transporter"/>
    <property type="match status" value="1"/>
</dbReference>
<gene>
    <name evidence="8" type="primary">gabP</name>
    <name evidence="8" type="ORF">L9059_27165</name>
</gene>
<feature type="transmembrane region" description="Helical" evidence="6">
    <location>
        <begin position="239"/>
        <end position="260"/>
    </location>
</feature>
<dbReference type="InterPro" id="IPR011265">
    <property type="entry name" value="GABA_permease"/>
</dbReference>
<dbReference type="PANTHER" id="PTHR43495">
    <property type="entry name" value="GABA PERMEASE"/>
    <property type="match status" value="1"/>
</dbReference>
<evidence type="ECO:0000256" key="3">
    <source>
        <dbReference type="ARBA" id="ARBA00022692"/>
    </source>
</evidence>
<keyword evidence="4 6" id="KW-1133">Transmembrane helix</keyword>
<feature type="transmembrane region" description="Helical" evidence="6">
    <location>
        <begin position="404"/>
        <end position="429"/>
    </location>
</feature>